<dbReference type="EMBL" id="VLLI01000011">
    <property type="protein sequence ID" value="TWI97071.1"/>
    <property type="molecule type" value="Genomic_DNA"/>
</dbReference>
<dbReference type="RefSeq" id="WP_144914592.1">
    <property type="nucleotide sequence ID" value="NZ_VLLI01000011.1"/>
</dbReference>
<protein>
    <submittedName>
        <fullName evidence="1">Uncharacterized protein</fullName>
    </submittedName>
</protein>
<proteinExistence type="predicted"/>
<sequence length="137" mass="15878">MKRFLVGLLLFCVACAPKPKESKVRISMIDSGRAVKFTGLDFDIISEINRDSAQASWRGLLPVFRMPADTDMKDYQPVQPGTYRLGDSAVVFRPDTPFEKGKTYFMRYYRFDKSDETLDFIRGKKKLRKIPYTDLVF</sequence>
<dbReference type="Proteomes" id="UP000317010">
    <property type="component" value="Unassembled WGS sequence"/>
</dbReference>
<dbReference type="OrthoDB" id="794736at2"/>
<accession>A0A562TTZ0</accession>
<organism evidence="1 2">
    <name type="scientific">Mucilaginibacter frigoritolerans</name>
    <dbReference type="NCBI Taxonomy" id="652788"/>
    <lineage>
        <taxon>Bacteria</taxon>
        <taxon>Pseudomonadati</taxon>
        <taxon>Bacteroidota</taxon>
        <taxon>Sphingobacteriia</taxon>
        <taxon>Sphingobacteriales</taxon>
        <taxon>Sphingobacteriaceae</taxon>
        <taxon>Mucilaginibacter</taxon>
    </lineage>
</organism>
<comment type="caution">
    <text evidence="1">The sequence shown here is derived from an EMBL/GenBank/DDBJ whole genome shotgun (WGS) entry which is preliminary data.</text>
</comment>
<evidence type="ECO:0000313" key="1">
    <source>
        <dbReference type="EMBL" id="TWI97071.1"/>
    </source>
</evidence>
<name>A0A562TTZ0_9SPHI</name>
<gene>
    <name evidence="1" type="ORF">JN11_03531</name>
</gene>
<dbReference type="AlphaFoldDB" id="A0A562TTZ0"/>
<keyword evidence="2" id="KW-1185">Reference proteome</keyword>
<evidence type="ECO:0000313" key="2">
    <source>
        <dbReference type="Proteomes" id="UP000317010"/>
    </source>
</evidence>
<reference evidence="1 2" key="1">
    <citation type="submission" date="2019-07" db="EMBL/GenBank/DDBJ databases">
        <title>Genomic Encyclopedia of Archaeal and Bacterial Type Strains, Phase II (KMG-II): from individual species to whole genera.</title>
        <authorList>
            <person name="Goeker M."/>
        </authorList>
    </citation>
    <scope>NUCLEOTIDE SEQUENCE [LARGE SCALE GENOMIC DNA]</scope>
    <source>
        <strain evidence="1 2">ATCC BAA-1854</strain>
    </source>
</reference>